<dbReference type="PANTHER" id="PTHR30547:SF0">
    <property type="entry name" value="BLR8175 PROTEIN"/>
    <property type="match status" value="1"/>
</dbReference>
<feature type="domain" description="YhcG N-terminal" evidence="1">
    <location>
        <begin position="133"/>
        <end position="189"/>
    </location>
</feature>
<sequence>METDKIYVEILSALKSKIQLAQQRAVISVNTEMLQPYWTIGNDISNKIAESGWGAKIIDNLSRDLKAEFPDNKGFSVRNLKYMRSFTEAYPDFVQVGTEKLDNSIVQPLAAQIQNTVNHNESIVEGMIAQTIQTFLQPAVAKIPWTHHTIILDKVKTVESRLFYIHNTIENGWSKSILSLQINKKLHERQGQAITNFGETLPKIQSDTHTTTLVVSLNTINFKLL</sequence>
<reference evidence="2 3" key="1">
    <citation type="submission" date="2021-01" db="EMBL/GenBank/DDBJ databases">
        <title>C459-1 draft genome sequence.</title>
        <authorList>
            <person name="Zhang X.-F."/>
        </authorList>
    </citation>
    <scope>NUCLEOTIDE SEQUENCE [LARGE SCALE GENOMIC DNA]</scope>
    <source>
        <strain evidence="3">C459-1</strain>
    </source>
</reference>
<dbReference type="PANTHER" id="PTHR30547">
    <property type="entry name" value="UNCHARACTERIZED PROTEIN YHCG-RELATED"/>
    <property type="match status" value="1"/>
</dbReference>
<evidence type="ECO:0000259" key="1">
    <source>
        <dbReference type="Pfam" id="PF17761"/>
    </source>
</evidence>
<accession>A0ABS1R0G5</accession>
<dbReference type="Pfam" id="PF17761">
    <property type="entry name" value="DUF1016_N"/>
    <property type="match status" value="2"/>
</dbReference>
<dbReference type="InterPro" id="IPR053148">
    <property type="entry name" value="PD-DEXK-like_domain"/>
</dbReference>
<comment type="caution">
    <text evidence="2">The sequence shown here is derived from an EMBL/GenBank/DDBJ whole genome shotgun (WGS) entry which is preliminary data.</text>
</comment>
<evidence type="ECO:0000313" key="2">
    <source>
        <dbReference type="EMBL" id="MBL1408059.1"/>
    </source>
</evidence>
<dbReference type="EMBL" id="JAERTY010000002">
    <property type="protein sequence ID" value="MBL1408059.1"/>
    <property type="molecule type" value="Genomic_DNA"/>
</dbReference>
<keyword evidence="3" id="KW-1185">Reference proteome</keyword>
<dbReference type="RefSeq" id="WP_202101836.1">
    <property type="nucleotide sequence ID" value="NZ_JAERTY010000002.1"/>
</dbReference>
<gene>
    <name evidence="2" type="ORF">JKG61_04790</name>
</gene>
<evidence type="ECO:0000313" key="3">
    <source>
        <dbReference type="Proteomes" id="UP000625283"/>
    </source>
</evidence>
<organism evidence="2 3">
    <name type="scientific">Sphingobacterium faecale</name>
    <dbReference type="NCBI Taxonomy" id="2803775"/>
    <lineage>
        <taxon>Bacteria</taxon>
        <taxon>Pseudomonadati</taxon>
        <taxon>Bacteroidota</taxon>
        <taxon>Sphingobacteriia</taxon>
        <taxon>Sphingobacteriales</taxon>
        <taxon>Sphingobacteriaceae</taxon>
        <taxon>Sphingobacterium</taxon>
    </lineage>
</organism>
<feature type="domain" description="YhcG N-terminal" evidence="1">
    <location>
        <begin position="14"/>
        <end position="96"/>
    </location>
</feature>
<proteinExistence type="predicted"/>
<dbReference type="Proteomes" id="UP000625283">
    <property type="component" value="Unassembled WGS sequence"/>
</dbReference>
<dbReference type="InterPro" id="IPR041527">
    <property type="entry name" value="YhcG_N"/>
</dbReference>
<name>A0ABS1R0G5_9SPHI</name>
<protein>
    <recommendedName>
        <fullName evidence="1">YhcG N-terminal domain-containing protein</fullName>
    </recommendedName>
</protein>